<evidence type="ECO:0000313" key="6">
    <source>
        <dbReference type="EMBL" id="KAK0514892.1"/>
    </source>
</evidence>
<feature type="domain" description="HIT-type" evidence="5">
    <location>
        <begin position="215"/>
        <end position="243"/>
    </location>
</feature>
<dbReference type="GO" id="GO:0008270">
    <property type="term" value="F:zinc ion binding"/>
    <property type="evidence" value="ECO:0007669"/>
    <property type="project" value="UniProtKB-KW"/>
</dbReference>
<dbReference type="InterPro" id="IPR039723">
    <property type="entry name" value="Vps71/ZNHIT1"/>
</dbReference>
<evidence type="ECO:0000256" key="4">
    <source>
        <dbReference type="SAM" id="MobiDB-lite"/>
    </source>
</evidence>
<dbReference type="Proteomes" id="UP001166286">
    <property type="component" value="Unassembled WGS sequence"/>
</dbReference>
<keyword evidence="3" id="KW-0862">Zinc</keyword>
<keyword evidence="1" id="KW-0479">Metal-binding</keyword>
<dbReference type="PANTHER" id="PTHR13093">
    <property type="entry name" value="ZINC FINGER HIT DOMAIN CONTAINING PROTEIN 1"/>
    <property type="match status" value="1"/>
</dbReference>
<dbReference type="GO" id="GO:0005634">
    <property type="term" value="C:nucleus"/>
    <property type="evidence" value="ECO:0007669"/>
    <property type="project" value="UniProtKB-ARBA"/>
</dbReference>
<comment type="caution">
    <text evidence="6">The sequence shown here is derived from an EMBL/GenBank/DDBJ whole genome shotgun (WGS) entry which is preliminary data.</text>
</comment>
<accession>A0AA39R4T9</accession>
<protein>
    <recommendedName>
        <fullName evidence="5">HIT-type domain-containing protein</fullName>
    </recommendedName>
</protein>
<feature type="compositionally biased region" description="Polar residues" evidence="4">
    <location>
        <begin position="142"/>
        <end position="159"/>
    </location>
</feature>
<dbReference type="EMBL" id="JAFEKC020000004">
    <property type="protein sequence ID" value="KAK0514892.1"/>
    <property type="molecule type" value="Genomic_DNA"/>
</dbReference>
<evidence type="ECO:0000256" key="2">
    <source>
        <dbReference type="ARBA" id="ARBA00022771"/>
    </source>
</evidence>
<proteinExistence type="predicted"/>
<feature type="region of interest" description="Disordered" evidence="4">
    <location>
        <begin position="114"/>
        <end position="173"/>
    </location>
</feature>
<evidence type="ECO:0000256" key="1">
    <source>
        <dbReference type="ARBA" id="ARBA00022723"/>
    </source>
</evidence>
<keyword evidence="2" id="KW-0863">Zinc-finger</keyword>
<dbReference type="InterPro" id="IPR007529">
    <property type="entry name" value="Znf_HIT"/>
</dbReference>
<dbReference type="Pfam" id="PF04438">
    <property type="entry name" value="zf-HIT"/>
    <property type="match status" value="1"/>
</dbReference>
<reference evidence="6" key="1">
    <citation type="submission" date="2023-03" db="EMBL/GenBank/DDBJ databases">
        <title>Complete genome of Cladonia borealis.</title>
        <authorList>
            <person name="Park H."/>
        </authorList>
    </citation>
    <scope>NUCLEOTIDE SEQUENCE</scope>
    <source>
        <strain evidence="6">ANT050790</strain>
    </source>
</reference>
<evidence type="ECO:0000313" key="7">
    <source>
        <dbReference type="Proteomes" id="UP001166286"/>
    </source>
</evidence>
<gene>
    <name evidence="6" type="ORF">JMJ35_002271</name>
</gene>
<evidence type="ECO:0000256" key="3">
    <source>
        <dbReference type="ARBA" id="ARBA00022833"/>
    </source>
</evidence>
<evidence type="ECO:0000259" key="5">
    <source>
        <dbReference type="Pfam" id="PF04438"/>
    </source>
</evidence>
<organism evidence="6 7">
    <name type="scientific">Cladonia borealis</name>
    <dbReference type="NCBI Taxonomy" id="184061"/>
    <lineage>
        <taxon>Eukaryota</taxon>
        <taxon>Fungi</taxon>
        <taxon>Dikarya</taxon>
        <taxon>Ascomycota</taxon>
        <taxon>Pezizomycotina</taxon>
        <taxon>Lecanoromycetes</taxon>
        <taxon>OSLEUM clade</taxon>
        <taxon>Lecanoromycetidae</taxon>
        <taxon>Lecanorales</taxon>
        <taxon>Lecanorineae</taxon>
        <taxon>Cladoniaceae</taxon>
        <taxon>Cladonia</taxon>
    </lineage>
</organism>
<dbReference type="CDD" id="cd21437">
    <property type="entry name" value="zf-HIT_ZNHIT1_like"/>
    <property type="match status" value="1"/>
</dbReference>
<dbReference type="AlphaFoldDB" id="A0AA39R4T9"/>
<sequence>MPHVEVLPTSTSIKAPGWALVPDTAIQSPAQQTSGRKRAARSLGLAGGDTTVRQQNAILKHLADLDKDSHRDVQIPVPKDNGKVSKKTTQNVRRILMSQKTFTNHLADEEAAVAQQHHGATSAATLRTPAIKPTKSVPNLKRGTTSENQSTSGPQTEAISASAPPVAKDPLENDPLLRTYVPSAPSIEVMDALLSAPPLSYNAARTAPPPVGKPQRQFCEICGYWGTTKCMKCGVRVCSLECKGAHDDGRCLKYYG</sequence>
<name>A0AA39R4T9_9LECA</name>
<keyword evidence="7" id="KW-1185">Reference proteome</keyword>
<dbReference type="GO" id="GO:0006338">
    <property type="term" value="P:chromatin remodeling"/>
    <property type="evidence" value="ECO:0007669"/>
    <property type="project" value="InterPro"/>
</dbReference>